<proteinExistence type="predicted"/>
<evidence type="ECO:0000313" key="3">
    <source>
        <dbReference type="Proteomes" id="UP000184174"/>
    </source>
</evidence>
<evidence type="ECO:0008006" key="4">
    <source>
        <dbReference type="Google" id="ProtNLM"/>
    </source>
</evidence>
<organism evidence="2 3">
    <name type="scientific">Limosilactobacillus reuteri</name>
    <name type="common">Lactobacillus reuteri</name>
    <dbReference type="NCBI Taxonomy" id="1598"/>
    <lineage>
        <taxon>Bacteria</taxon>
        <taxon>Bacillati</taxon>
        <taxon>Bacillota</taxon>
        <taxon>Bacilli</taxon>
        <taxon>Lactobacillales</taxon>
        <taxon>Lactobacillaceae</taxon>
        <taxon>Limosilactobacillus</taxon>
    </lineage>
</organism>
<dbReference type="Proteomes" id="UP000184174">
    <property type="component" value="Unassembled WGS sequence"/>
</dbReference>
<reference evidence="2 3" key="1">
    <citation type="submission" date="2016-10" db="EMBL/GenBank/DDBJ databases">
        <title>Genome sequence of Lactobacillus reuteri 121, a source of glucan and fructan exopolysaccharides.</title>
        <authorList>
            <person name="Gangoiti J."/>
            <person name="Lammerts Van Bueren A."/>
            <person name="Dijkhuizen L."/>
        </authorList>
    </citation>
    <scope>NUCLEOTIDE SEQUENCE [LARGE SCALE GENOMIC DNA]</scope>
    <source>
        <strain evidence="2 3">121</strain>
    </source>
</reference>
<keyword evidence="1" id="KW-0175">Coiled coil</keyword>
<dbReference type="AlphaFoldDB" id="A0AB36I5A7"/>
<comment type="caution">
    <text evidence="2">The sequence shown here is derived from an EMBL/GenBank/DDBJ whole genome shotgun (WGS) entry which is preliminary data.</text>
</comment>
<evidence type="ECO:0000256" key="1">
    <source>
        <dbReference type="SAM" id="Coils"/>
    </source>
</evidence>
<accession>A0AB36I5A7</accession>
<dbReference type="RefSeq" id="WP_072574817.1">
    <property type="nucleotide sequence ID" value="NZ_MKQH01000006.1"/>
</dbReference>
<name>A0AB36I5A7_LIMRT</name>
<gene>
    <name evidence="2" type="ORF">BJI45_00470</name>
</gene>
<feature type="coiled-coil region" evidence="1">
    <location>
        <begin position="12"/>
        <end position="39"/>
    </location>
</feature>
<dbReference type="EMBL" id="MKQH01000006">
    <property type="protein sequence ID" value="OJI11721.1"/>
    <property type="molecule type" value="Genomic_DNA"/>
</dbReference>
<protein>
    <recommendedName>
        <fullName evidence="4">Plasmid mobilization relaxosome protein MobC</fullName>
    </recommendedName>
</protein>
<sequence>MMKQIKRNMIQVRLTDKQLEEFEKVKNKLNAKNNAAALRKLIEDKKLTSESTQGNITSLIDGYNDLSNKLDALMWDSRNIANSMNQIAHSTNVARKVDPANTETWNWVLKQLQSLFPPIKKMNSMVSELKKQIKESCDGHGSSNV</sequence>
<evidence type="ECO:0000313" key="2">
    <source>
        <dbReference type="EMBL" id="OJI11721.1"/>
    </source>
</evidence>